<keyword evidence="13" id="KW-1185">Reference proteome</keyword>
<feature type="transmembrane region" description="Helical" evidence="11">
    <location>
        <begin position="16"/>
        <end position="39"/>
    </location>
</feature>
<feature type="transmembrane region" description="Helical" evidence="11">
    <location>
        <begin position="1061"/>
        <end position="1081"/>
    </location>
</feature>
<feature type="transmembrane region" description="Helical" evidence="11">
    <location>
        <begin position="870"/>
        <end position="890"/>
    </location>
</feature>
<evidence type="ECO:0000256" key="11">
    <source>
        <dbReference type="SAM" id="Phobius"/>
    </source>
</evidence>
<dbReference type="GO" id="GO:0006506">
    <property type="term" value="P:GPI anchor biosynthetic process"/>
    <property type="evidence" value="ECO:0007669"/>
    <property type="project" value="UniProtKB-UniPathway"/>
</dbReference>
<evidence type="ECO:0000256" key="5">
    <source>
        <dbReference type="ARBA" id="ARBA00022679"/>
    </source>
</evidence>
<dbReference type="OrthoDB" id="272139at2759"/>
<evidence type="ECO:0000256" key="8">
    <source>
        <dbReference type="ARBA" id="ARBA00022989"/>
    </source>
</evidence>
<feature type="transmembrane region" description="Helical" evidence="11">
    <location>
        <begin position="1268"/>
        <end position="1289"/>
    </location>
</feature>
<dbReference type="GO" id="GO:0005789">
    <property type="term" value="C:endoplasmic reticulum membrane"/>
    <property type="evidence" value="ECO:0007669"/>
    <property type="project" value="UniProtKB-SubCell"/>
</dbReference>
<dbReference type="GO" id="GO:0051377">
    <property type="term" value="F:mannose-ethanolamine phosphotransferase activity"/>
    <property type="evidence" value="ECO:0007669"/>
    <property type="project" value="InterPro"/>
</dbReference>
<accession>A0A1R1YQ49</accession>
<dbReference type="Pfam" id="PF01663">
    <property type="entry name" value="Phosphodiest"/>
    <property type="match status" value="1"/>
</dbReference>
<evidence type="ECO:0000256" key="7">
    <source>
        <dbReference type="ARBA" id="ARBA00022824"/>
    </source>
</evidence>
<evidence type="ECO:0000256" key="9">
    <source>
        <dbReference type="ARBA" id="ARBA00023136"/>
    </source>
</evidence>
<evidence type="ECO:0000313" key="12">
    <source>
        <dbReference type="EMBL" id="OMJ28965.1"/>
    </source>
</evidence>
<evidence type="ECO:0000256" key="2">
    <source>
        <dbReference type="ARBA" id="ARBA00004687"/>
    </source>
</evidence>
<feature type="transmembrane region" description="Helical" evidence="11">
    <location>
        <begin position="706"/>
        <end position="728"/>
    </location>
</feature>
<comment type="similarity">
    <text evidence="3">Belongs to the PIGG/PIGN/PIGO family. PIGO subfamily.</text>
</comment>
<comment type="subcellular location">
    <subcellularLocation>
        <location evidence="1">Endoplasmic reticulum membrane</location>
        <topology evidence="1">Multi-pass membrane protein</topology>
    </subcellularLocation>
</comment>
<feature type="transmembrane region" description="Helical" evidence="11">
    <location>
        <begin position="1336"/>
        <end position="1357"/>
    </location>
</feature>
<feature type="transmembrane region" description="Helical" evidence="11">
    <location>
        <begin position="1377"/>
        <end position="1396"/>
    </location>
</feature>
<dbReference type="PANTHER" id="PTHR23071">
    <property type="entry name" value="PHOSPHATIDYLINOSITOL GLYCAN"/>
    <property type="match status" value="1"/>
</dbReference>
<keyword evidence="6 11" id="KW-0812">Transmembrane</keyword>
<evidence type="ECO:0000256" key="1">
    <source>
        <dbReference type="ARBA" id="ARBA00004477"/>
    </source>
</evidence>
<gene>
    <name evidence="12" type="ORF">AYI69_g1549</name>
</gene>
<proteinExistence type="inferred from homology"/>
<reference evidence="13" key="1">
    <citation type="submission" date="2017-01" db="EMBL/GenBank/DDBJ databases">
        <authorList>
            <person name="Wang Y."/>
            <person name="White M."/>
            <person name="Kvist S."/>
            <person name="Moncalvo J.-M."/>
        </authorList>
    </citation>
    <scope>NUCLEOTIDE SEQUENCE [LARGE SCALE GENOMIC DNA]</scope>
    <source>
        <strain evidence="13">ID-206-W2</strain>
    </source>
</reference>
<dbReference type="InterPro" id="IPR002591">
    <property type="entry name" value="Phosphodiest/P_Trfase"/>
</dbReference>
<keyword evidence="9 11" id="KW-0472">Membrane</keyword>
<dbReference type="SUPFAM" id="SSF53649">
    <property type="entry name" value="Alkaline phosphatase-like"/>
    <property type="match status" value="1"/>
</dbReference>
<feature type="transmembrane region" description="Helical" evidence="11">
    <location>
        <begin position="989"/>
        <end position="1007"/>
    </location>
</feature>
<dbReference type="UniPathway" id="UPA00196"/>
<name>A0A1R1YQ49_9FUNG</name>
<comment type="pathway">
    <text evidence="2">Glycolipid biosynthesis; glycosylphosphatidylinositol-anchor biosynthesis.</text>
</comment>
<dbReference type="InterPro" id="IPR017850">
    <property type="entry name" value="Alkaline_phosphatase_core_sf"/>
</dbReference>
<feature type="transmembrane region" description="Helical" evidence="11">
    <location>
        <begin position="836"/>
        <end position="858"/>
    </location>
</feature>
<keyword evidence="4" id="KW-0337">GPI-anchor biosynthesis</keyword>
<protein>
    <submittedName>
        <fullName evidence="12">GPI ethanolamine phosphate transferase 3</fullName>
    </submittedName>
</protein>
<comment type="caution">
    <text evidence="12">The sequence shown here is derived from an EMBL/GenBank/DDBJ whole genome shotgun (WGS) entry which is preliminary data.</text>
</comment>
<sequence>MPLKNAVPLIYKSQFFIIYLFIAKIAFIGIYLFSSGFLLTRNELPNLSDSSKFPIGNHLDNLLFYNPSPKKYYTELSSPSSNTTSSKTIWPSQKYDKVVILIIDALRIDYATYNYSNSQNIFTYDSIPDSKPSDPFLNQGNSPNTLNFRNKLLSINSNLKNKPQQSMLLRFRADPPTTTLQRLKGLTTGQLPTFIDAGSNFAGSAIAEDNWLKQFAINYLKKPSTPLTNLTGSTLPQKNLVFLGDDTWSSLFPSELQHSVNSSNSNKFHSNSPWTFSRPFPSLDVWDLDTVDDGVISRLPLFLLPVINSKISSLKNLNSSITNQFNNMSNHWLNLVAKNSSFSHPDFNPDPKNPFPINSNFKDWSLIIGHMLGVDHVGHRYGPVHNEMSRKLSQMDSLISLIIDSFDLDYKLQSESSSPPQNLNNSLLIVFGDHGMNMKGDHGGDSDEELDAAIFMYSNTPFKPIKSEARIHSVLKKTSDNLLTLSKTDDIHTDSDISNGFSHNGHLYNGLPIRNMLQVDFVPTISLLLGLPIPFNNLGSINGELFCDSFYNVPNLNYSTISSLNSSISNNDHEYSKNILSLLQNNKLSNLLSNPDFSPVEWGYLYSMRLNAAQIYQYLSKYREFSSNHGFSKSMVTNWNLLYTNAQHSYLKIINFRNKFISANQMTSKDKTQLDILEEIAAADYLTFTRVTLSDLRKSWAQFDNVLIFSGLIITFAGLLQILYIIFLVNNYNLYLTSINSFRALFFGIITALLSTRFLKFFSILFGSMFNNSNLLKIAISAQSNFKVRLGTSALLSLLYFVIFSITSTNISSNLNSTKEKRVPESSHRSSKRPDFSFTIKLIAFIAIVFIIFHSLIFTSNSFTINEDNVVFYLLQTFLFILLLISAYHYNDFKIAGMQKCQIYRPVAYISLVLVLNKIASVSTVCREETSIFCNPTFYGLGQSPSLTVSTVSLSLFNIAVAYFCPILLRKLVFSNSGSSRNVFVSNAWISFGLGTSLLMSSFYWFIDSIESYLSDSSFSSPLNPQSSGLKIDFSFNGFANWLIVWFGTVDKNALGLVKLYLPRISLLLTVILGCLCVYLIQISIANNTLIFANASKTNTSNSYSSTQTSSIMGNKIRQRSSVTTHSNVDDNVNISVADTYQNNLSTSTDSENNRFKLYMMAITIIYSICCTFSPPMGSINLTILVFCLVLVTKSINSLFSSIHAFSSSEKSTSVEICKLLVTTFLFIELSYLHYFSTGHQFTIPSIQWSVGFVGLKSMSFLFSGTSIFLNTFASPILAASVLPATLIYKSKVRFYPKTEQANTARFSSIEHDLNTSPIFSTSDFQKNNTSKSSNALKITVSCIFLLIHLFLTLMAMVFADFFKRHLMVWKIFCPRFIFAILFFGFNFLAIVLSNLF</sequence>
<evidence type="ECO:0000256" key="3">
    <source>
        <dbReference type="ARBA" id="ARBA00008695"/>
    </source>
</evidence>
<dbReference type="Proteomes" id="UP000187429">
    <property type="component" value="Unassembled WGS sequence"/>
</dbReference>
<evidence type="ECO:0000256" key="6">
    <source>
        <dbReference type="ARBA" id="ARBA00022692"/>
    </source>
</evidence>
<keyword evidence="10" id="KW-0325">Glycoprotein</keyword>
<keyword evidence="8 11" id="KW-1133">Transmembrane helix</keyword>
<evidence type="ECO:0000256" key="4">
    <source>
        <dbReference type="ARBA" id="ARBA00022502"/>
    </source>
</evidence>
<dbReference type="EMBL" id="LSSM01000421">
    <property type="protein sequence ID" value="OMJ28965.1"/>
    <property type="molecule type" value="Genomic_DNA"/>
</dbReference>
<feature type="transmembrane region" description="Helical" evidence="11">
    <location>
        <begin position="947"/>
        <end position="969"/>
    </location>
</feature>
<dbReference type="Gene3D" id="3.40.720.10">
    <property type="entry name" value="Alkaline Phosphatase, subunit A"/>
    <property type="match status" value="1"/>
</dbReference>
<keyword evidence="7" id="KW-0256">Endoplasmic reticulum</keyword>
<evidence type="ECO:0000256" key="10">
    <source>
        <dbReference type="ARBA" id="ARBA00023180"/>
    </source>
</evidence>
<feature type="transmembrane region" description="Helical" evidence="11">
    <location>
        <begin position="1158"/>
        <end position="1178"/>
    </location>
</feature>
<dbReference type="InterPro" id="IPR037675">
    <property type="entry name" value="PIG-O_N"/>
</dbReference>
<dbReference type="CDD" id="cd16023">
    <property type="entry name" value="GPI_EPT_3"/>
    <property type="match status" value="1"/>
</dbReference>
<feature type="transmembrane region" description="Helical" evidence="11">
    <location>
        <begin position="794"/>
        <end position="815"/>
    </location>
</feature>
<dbReference type="InterPro" id="IPR039524">
    <property type="entry name" value="PIGO/GPI13"/>
</dbReference>
<organism evidence="12 13">
    <name type="scientific">Smittium culicis</name>
    <dbReference type="NCBI Taxonomy" id="133412"/>
    <lineage>
        <taxon>Eukaryota</taxon>
        <taxon>Fungi</taxon>
        <taxon>Fungi incertae sedis</taxon>
        <taxon>Zoopagomycota</taxon>
        <taxon>Kickxellomycotina</taxon>
        <taxon>Harpellomycetes</taxon>
        <taxon>Harpellales</taxon>
        <taxon>Legeriomycetaceae</taxon>
        <taxon>Smittium</taxon>
    </lineage>
</organism>
<dbReference type="PANTHER" id="PTHR23071:SF1">
    <property type="entry name" value="GPI ETHANOLAMINE PHOSPHATE TRANSFERASE 3"/>
    <property type="match status" value="1"/>
</dbReference>
<keyword evidence="5 12" id="KW-0808">Transferase</keyword>
<evidence type="ECO:0000313" key="13">
    <source>
        <dbReference type="Proteomes" id="UP000187429"/>
    </source>
</evidence>